<organism evidence="2 3">
    <name type="scientific">Prunus armeniaca</name>
    <name type="common">Apricot</name>
    <name type="synonym">Armeniaca vulgaris</name>
    <dbReference type="NCBI Taxonomy" id="36596"/>
    <lineage>
        <taxon>Eukaryota</taxon>
        <taxon>Viridiplantae</taxon>
        <taxon>Streptophyta</taxon>
        <taxon>Embryophyta</taxon>
        <taxon>Tracheophyta</taxon>
        <taxon>Spermatophyta</taxon>
        <taxon>Magnoliopsida</taxon>
        <taxon>eudicotyledons</taxon>
        <taxon>Gunneridae</taxon>
        <taxon>Pentapetalae</taxon>
        <taxon>rosids</taxon>
        <taxon>fabids</taxon>
        <taxon>Rosales</taxon>
        <taxon>Rosaceae</taxon>
        <taxon>Amygdaloideae</taxon>
        <taxon>Amygdaleae</taxon>
        <taxon>Prunus</taxon>
    </lineage>
</organism>
<gene>
    <name evidence="2" type="ORF">CURHAP_LOCUS20212</name>
</gene>
<dbReference type="EMBL" id="CAEKDK010000003">
    <property type="protein sequence ID" value="CAB4273093.1"/>
    <property type="molecule type" value="Genomic_DNA"/>
</dbReference>
<dbReference type="InterPro" id="IPR050796">
    <property type="entry name" value="SCF_F-box_component"/>
</dbReference>
<dbReference type="Proteomes" id="UP000507222">
    <property type="component" value="Unassembled WGS sequence"/>
</dbReference>
<feature type="domain" description="F-box associated beta-propeller type 1" evidence="1">
    <location>
        <begin position="41"/>
        <end position="309"/>
    </location>
</feature>
<evidence type="ECO:0000313" key="3">
    <source>
        <dbReference type="Proteomes" id="UP000507222"/>
    </source>
</evidence>
<dbReference type="PANTHER" id="PTHR31672">
    <property type="entry name" value="BNACNNG10540D PROTEIN"/>
    <property type="match status" value="1"/>
</dbReference>
<dbReference type="InterPro" id="IPR006527">
    <property type="entry name" value="F-box-assoc_dom_typ1"/>
</dbReference>
<dbReference type="NCBIfam" id="TIGR01640">
    <property type="entry name" value="F_box_assoc_1"/>
    <property type="match status" value="1"/>
</dbReference>
<dbReference type="AlphaFoldDB" id="A0A6J5UA27"/>
<dbReference type="InterPro" id="IPR017451">
    <property type="entry name" value="F-box-assoc_interact_dom"/>
</dbReference>
<protein>
    <recommendedName>
        <fullName evidence="1">F-box associated beta-propeller type 1 domain-containing protein</fullName>
    </recommendedName>
</protein>
<accession>A0A6J5UA27</accession>
<reference evidence="2 3" key="1">
    <citation type="submission" date="2020-05" db="EMBL/GenBank/DDBJ databases">
        <authorList>
            <person name="Campoy J."/>
            <person name="Schneeberger K."/>
            <person name="Spophaly S."/>
        </authorList>
    </citation>
    <scope>NUCLEOTIDE SEQUENCE [LARGE SCALE GENOMIC DNA]</scope>
    <source>
        <strain evidence="2">PruArmRojPasFocal</strain>
    </source>
</reference>
<dbReference type="Pfam" id="PF07734">
    <property type="entry name" value="FBA_1"/>
    <property type="match status" value="1"/>
</dbReference>
<proteinExistence type="predicted"/>
<name>A0A6J5UA27_PRUAR</name>
<evidence type="ECO:0000313" key="2">
    <source>
        <dbReference type="EMBL" id="CAB4273093.1"/>
    </source>
</evidence>
<sequence>MNLAKYKIPLRNAEEVLNTHNDANRKSGTKKKLCIKVCPAGHKYEVVNLCNGLLCLSKPFINDPVVVCNPITSEFIHLPEVFKLEYVKGSIDCGFGFSPKTNQYKVIRISEQGTLDPFKAAEVYTLGTGSWECLGFAPFLKNKVEFTTYLKGALYWFCHWLSSPYIDSSDLDTGSFQSVQPPPFELQREHRVSMGVLGDCLCVCEVAFMYPVYVRVMKECGEEKSWTKIFSIDPGCHEEWPYGLYQPMKSFENGGFLMFHSSKYKLLGETRALSLEEEQILSCFPKEVKKEITSEVVSMSYRRQCELEEVTRLQAAGRQELFSFLVAGNKVWYQHQIGPQCSVNCQSTGTGMRCR</sequence>
<evidence type="ECO:0000259" key="1">
    <source>
        <dbReference type="Pfam" id="PF07734"/>
    </source>
</evidence>
<dbReference type="PANTHER" id="PTHR31672:SF13">
    <property type="entry name" value="F-BOX PROTEIN CPR30-LIKE"/>
    <property type="match status" value="1"/>
</dbReference>